<dbReference type="EMBL" id="GBRH01173738">
    <property type="protein sequence ID" value="JAE24158.1"/>
    <property type="molecule type" value="Transcribed_RNA"/>
</dbReference>
<reference evidence="2" key="1">
    <citation type="submission" date="2014-09" db="EMBL/GenBank/DDBJ databases">
        <authorList>
            <person name="Magalhaes I.L.F."/>
            <person name="Oliveira U."/>
            <person name="Santos F.R."/>
            <person name="Vidigal T.H.D.A."/>
            <person name="Brescovit A.D."/>
            <person name="Santos A.J."/>
        </authorList>
    </citation>
    <scope>NUCLEOTIDE SEQUENCE</scope>
    <source>
        <tissue evidence="2">Shoot tissue taken approximately 20 cm above the soil surface</tissue>
    </source>
</reference>
<evidence type="ECO:0000313" key="2">
    <source>
        <dbReference type="EMBL" id="JAE24158.1"/>
    </source>
</evidence>
<sequence>MASGWCAGAVPGRGRSRARAGAGSGGAGRRRRSRSPRGPALELEAFPRRREAEWIPQLQLDGRGAVEAGQPDGSPGLRPDGVADHGELELPRRQARGAAEPGGDEAAGGPGAVRIEVEDGRRRRAALRRASAESRQRGVRSVR</sequence>
<evidence type="ECO:0000256" key="1">
    <source>
        <dbReference type="SAM" id="MobiDB-lite"/>
    </source>
</evidence>
<feature type="region of interest" description="Disordered" evidence="1">
    <location>
        <begin position="57"/>
        <end position="143"/>
    </location>
</feature>
<accession>A0A0A9GU96</accession>
<dbReference type="AlphaFoldDB" id="A0A0A9GU96"/>
<feature type="region of interest" description="Disordered" evidence="1">
    <location>
        <begin position="1"/>
        <end position="45"/>
    </location>
</feature>
<name>A0A0A9GU96_ARUDO</name>
<protein>
    <submittedName>
        <fullName evidence="2">Uncharacterized protein</fullName>
    </submittedName>
</protein>
<proteinExistence type="predicted"/>
<organism evidence="2">
    <name type="scientific">Arundo donax</name>
    <name type="common">Giant reed</name>
    <name type="synonym">Donax arundinaceus</name>
    <dbReference type="NCBI Taxonomy" id="35708"/>
    <lineage>
        <taxon>Eukaryota</taxon>
        <taxon>Viridiplantae</taxon>
        <taxon>Streptophyta</taxon>
        <taxon>Embryophyta</taxon>
        <taxon>Tracheophyta</taxon>
        <taxon>Spermatophyta</taxon>
        <taxon>Magnoliopsida</taxon>
        <taxon>Liliopsida</taxon>
        <taxon>Poales</taxon>
        <taxon>Poaceae</taxon>
        <taxon>PACMAD clade</taxon>
        <taxon>Arundinoideae</taxon>
        <taxon>Arundineae</taxon>
        <taxon>Arundo</taxon>
    </lineage>
</organism>
<reference evidence="2" key="2">
    <citation type="journal article" date="2015" name="Data Brief">
        <title>Shoot transcriptome of the giant reed, Arundo donax.</title>
        <authorList>
            <person name="Barrero R.A."/>
            <person name="Guerrero F.D."/>
            <person name="Moolhuijzen P."/>
            <person name="Goolsby J.A."/>
            <person name="Tidwell J."/>
            <person name="Bellgard S.E."/>
            <person name="Bellgard M.I."/>
        </authorList>
    </citation>
    <scope>NUCLEOTIDE SEQUENCE</scope>
    <source>
        <tissue evidence="2">Shoot tissue taken approximately 20 cm above the soil surface</tissue>
    </source>
</reference>
<feature type="compositionally biased region" description="Basic and acidic residues" evidence="1">
    <location>
        <begin position="81"/>
        <end position="92"/>
    </location>
</feature>